<keyword evidence="1" id="KW-0812">Transmembrane</keyword>
<proteinExistence type="predicted"/>
<accession>A0ABZ0M0Z6</accession>
<gene>
    <name evidence="2" type="ORF">R2D22_30265</name>
</gene>
<evidence type="ECO:0000256" key="1">
    <source>
        <dbReference type="SAM" id="Phobius"/>
    </source>
</evidence>
<dbReference type="Proteomes" id="UP001301731">
    <property type="component" value="Chromosome"/>
</dbReference>
<feature type="transmembrane region" description="Helical" evidence="1">
    <location>
        <begin position="466"/>
        <end position="490"/>
    </location>
</feature>
<feature type="transmembrane region" description="Helical" evidence="1">
    <location>
        <begin position="405"/>
        <end position="424"/>
    </location>
</feature>
<dbReference type="RefSeq" id="WP_318107979.1">
    <property type="nucleotide sequence ID" value="NZ_CP137573.1"/>
</dbReference>
<evidence type="ECO:0000313" key="2">
    <source>
        <dbReference type="EMBL" id="WOX25435.1"/>
    </source>
</evidence>
<keyword evidence="3" id="KW-1185">Reference proteome</keyword>
<keyword evidence="1" id="KW-1133">Transmembrane helix</keyword>
<feature type="transmembrane region" description="Helical" evidence="1">
    <location>
        <begin position="436"/>
        <end position="454"/>
    </location>
</feature>
<keyword evidence="1" id="KW-0472">Membrane</keyword>
<reference evidence="2 3" key="1">
    <citation type="submission" date="2023-10" db="EMBL/GenBank/DDBJ databases">
        <title>The genome sequence of Streptomyces sp. HUAS YS2.</title>
        <authorList>
            <person name="Mo P."/>
        </authorList>
    </citation>
    <scope>NUCLEOTIDE SEQUENCE [LARGE SCALE GENOMIC DNA]</scope>
    <source>
        <strain evidence="2 3">HUAS YS2</strain>
    </source>
</reference>
<protein>
    <submittedName>
        <fullName evidence="2">Membrane-associated oxidoreductase</fullName>
    </submittedName>
</protein>
<dbReference type="EMBL" id="CP137573">
    <property type="protein sequence ID" value="WOX25435.1"/>
    <property type="molecule type" value="Genomic_DNA"/>
</dbReference>
<name>A0ABZ0M0Z6_9ACTN</name>
<evidence type="ECO:0000313" key="3">
    <source>
        <dbReference type="Proteomes" id="UP001301731"/>
    </source>
</evidence>
<sequence>MEINDLTPAERRIWEAFPRDEGVDFREHPDEDPGTAASWGPERTLRAEVLRALLLDGPTQDGAIPGLKVTGARITGVLHLKYGDVDHPVRLRGCHFDERPDFYAARVRTLVLSDSVLPGLEASNLRVDVSLRLSCCRINGPLRLSGAQVANGVFLNDAVIGTPGSRDPDDPDAPVLLLNHASIGTDVRAKRLVTHGRFLLNATTVGGQVMLDDAELNCPDGTALHAETLSVGTDLRAMRMRATGRVNLTGARIPGQLNLALARLANPGGTALRASSCTAGEIWLRECPRIQGSVNLRRTQCDLLFVAPEVWPDEVRVDGLTYRSLGPHLPAEERLPALERDAHGYTPFAYEQLAAAYRTAGDEAAVRTVQLAKLRRHRRTLPRYARVWGLLQDGTVGYGFRPMRAAGWLLALLLTGSLAFAFHHPPPLKAGEAPDFNPVFYTLDLLLPIIGFGQEAAFAPSGAQQWLSYLLIVTGWTLATTIAAGITRALSRQ</sequence>
<organism evidence="2 3">
    <name type="scientific">Streptomyces solicathayae</name>
    <dbReference type="NCBI Taxonomy" id="3081768"/>
    <lineage>
        <taxon>Bacteria</taxon>
        <taxon>Bacillati</taxon>
        <taxon>Actinomycetota</taxon>
        <taxon>Actinomycetes</taxon>
        <taxon>Kitasatosporales</taxon>
        <taxon>Streptomycetaceae</taxon>
        <taxon>Streptomyces</taxon>
    </lineage>
</organism>